<dbReference type="EMBL" id="BPLR01019109">
    <property type="protein sequence ID" value="GIZ04598.1"/>
    <property type="molecule type" value="Genomic_DNA"/>
</dbReference>
<evidence type="ECO:0000313" key="2">
    <source>
        <dbReference type="Proteomes" id="UP001054945"/>
    </source>
</evidence>
<reference evidence="1 2" key="1">
    <citation type="submission" date="2021-06" db="EMBL/GenBank/DDBJ databases">
        <title>Caerostris extrusa draft genome.</title>
        <authorList>
            <person name="Kono N."/>
            <person name="Arakawa K."/>
        </authorList>
    </citation>
    <scope>NUCLEOTIDE SEQUENCE [LARGE SCALE GENOMIC DNA]</scope>
</reference>
<name>A0AAV4YC63_CAEEX</name>
<dbReference type="Proteomes" id="UP001054945">
    <property type="component" value="Unassembled WGS sequence"/>
</dbReference>
<dbReference type="AlphaFoldDB" id="A0AAV4YC63"/>
<protein>
    <submittedName>
        <fullName evidence="1">Uncharacterized protein</fullName>
    </submittedName>
</protein>
<organism evidence="1 2">
    <name type="scientific">Caerostris extrusa</name>
    <name type="common">Bark spider</name>
    <name type="synonym">Caerostris bankana</name>
    <dbReference type="NCBI Taxonomy" id="172846"/>
    <lineage>
        <taxon>Eukaryota</taxon>
        <taxon>Metazoa</taxon>
        <taxon>Ecdysozoa</taxon>
        <taxon>Arthropoda</taxon>
        <taxon>Chelicerata</taxon>
        <taxon>Arachnida</taxon>
        <taxon>Araneae</taxon>
        <taxon>Araneomorphae</taxon>
        <taxon>Entelegynae</taxon>
        <taxon>Araneoidea</taxon>
        <taxon>Araneidae</taxon>
        <taxon>Caerostris</taxon>
    </lineage>
</organism>
<proteinExistence type="predicted"/>
<keyword evidence="2" id="KW-1185">Reference proteome</keyword>
<accession>A0AAV4YC63</accession>
<sequence>MKEGKSFPYYVSAGTLRRGVSQSRTRNERDVMDADIKTRWSKMLVPLSERCLSSLRTTELYAELAR</sequence>
<comment type="caution">
    <text evidence="1">The sequence shown here is derived from an EMBL/GenBank/DDBJ whole genome shotgun (WGS) entry which is preliminary data.</text>
</comment>
<evidence type="ECO:0000313" key="1">
    <source>
        <dbReference type="EMBL" id="GIZ04598.1"/>
    </source>
</evidence>
<gene>
    <name evidence="1" type="ORF">CEXT_30001</name>
</gene>